<gene>
    <name evidence="3" type="ORF">BIY26_05645</name>
</gene>
<dbReference type="AlphaFoldDB" id="A0AAE8JP70"/>
<name>A0AAE8JP70_9GAMM</name>
<reference evidence="3 4" key="1">
    <citation type="submission" date="2016-09" db="EMBL/GenBank/DDBJ databases">
        <authorList>
            <person name="Doonan J."/>
            <person name="Pachebat J.A."/>
            <person name="Golyshin P.N."/>
            <person name="Denman S."/>
            <person name="Mcdonald J.E."/>
        </authorList>
    </citation>
    <scope>NUCLEOTIDE SEQUENCE [LARGE SCALE GENOMIC DNA]</scope>
    <source>
        <strain evidence="3 4">FRB141</strain>
    </source>
</reference>
<keyword evidence="1" id="KW-0175">Coiled coil</keyword>
<comment type="caution">
    <text evidence="3">The sequence shown here is derived from an EMBL/GenBank/DDBJ whole genome shotgun (WGS) entry which is preliminary data.</text>
</comment>
<proteinExistence type="predicted"/>
<dbReference type="Proteomes" id="UP000285972">
    <property type="component" value="Unassembled WGS sequence"/>
</dbReference>
<dbReference type="RefSeq" id="WP_095834912.1">
    <property type="nucleotide sequence ID" value="NZ_CP014137.1"/>
</dbReference>
<dbReference type="EMBL" id="MJLX01000010">
    <property type="protein sequence ID" value="RLM27636.1"/>
    <property type="molecule type" value="Genomic_DNA"/>
</dbReference>
<feature type="coiled-coil region" evidence="1">
    <location>
        <begin position="72"/>
        <end position="125"/>
    </location>
</feature>
<evidence type="ECO:0000256" key="1">
    <source>
        <dbReference type="SAM" id="Coils"/>
    </source>
</evidence>
<dbReference type="KEGG" id="bgj:AWC36_15645"/>
<dbReference type="GeneID" id="70908245"/>
<evidence type="ECO:0008006" key="5">
    <source>
        <dbReference type="Google" id="ProtNLM"/>
    </source>
</evidence>
<accession>A0AAE8JP70</accession>
<evidence type="ECO:0000256" key="2">
    <source>
        <dbReference type="SAM" id="SignalP"/>
    </source>
</evidence>
<feature type="signal peptide" evidence="2">
    <location>
        <begin position="1"/>
        <end position="22"/>
    </location>
</feature>
<feature type="chain" id="PRO_5041909017" description="DUF1090 domain-containing protein" evidence="2">
    <location>
        <begin position="23"/>
        <end position="125"/>
    </location>
</feature>
<sequence>MKIHHLMAAIVLVFSGNTLAQAANVQGSCLQKEQEIQRQIEHARQNGNQHRVAGLEKALDGVKSHCTDEKLAAEHQDKIADQQAEIAERQRELSESKREGDPQKILKREKKLAEAEQELQALQKK</sequence>
<evidence type="ECO:0000313" key="4">
    <source>
        <dbReference type="Proteomes" id="UP000285972"/>
    </source>
</evidence>
<protein>
    <recommendedName>
        <fullName evidence="5">DUF1090 domain-containing protein</fullName>
    </recommendedName>
</protein>
<organism evidence="3 4">
    <name type="scientific">Brenneria goodwinii</name>
    <dbReference type="NCBI Taxonomy" id="1109412"/>
    <lineage>
        <taxon>Bacteria</taxon>
        <taxon>Pseudomonadati</taxon>
        <taxon>Pseudomonadota</taxon>
        <taxon>Gammaproteobacteria</taxon>
        <taxon>Enterobacterales</taxon>
        <taxon>Pectobacteriaceae</taxon>
        <taxon>Brenneria</taxon>
    </lineage>
</organism>
<dbReference type="InterPro" id="IPR009468">
    <property type="entry name" value="DUF1090"/>
</dbReference>
<keyword evidence="2" id="KW-0732">Signal</keyword>
<dbReference type="Pfam" id="PF06476">
    <property type="entry name" value="DUF1090"/>
    <property type="match status" value="1"/>
</dbReference>
<evidence type="ECO:0000313" key="3">
    <source>
        <dbReference type="EMBL" id="RLM27636.1"/>
    </source>
</evidence>